<dbReference type="InterPro" id="IPR002182">
    <property type="entry name" value="NB-ARC"/>
</dbReference>
<dbReference type="Pfam" id="PF13424">
    <property type="entry name" value="TPR_12"/>
    <property type="match status" value="1"/>
</dbReference>
<dbReference type="GO" id="GO:0003677">
    <property type="term" value="F:DNA binding"/>
    <property type="evidence" value="ECO:0007669"/>
    <property type="project" value="InterPro"/>
</dbReference>
<dbReference type="InterPro" id="IPR000792">
    <property type="entry name" value="Tscrpt_reg_LuxR_C"/>
</dbReference>
<evidence type="ECO:0000313" key="2">
    <source>
        <dbReference type="EMBL" id="GLU46484.1"/>
    </source>
</evidence>
<dbReference type="RefSeq" id="WP_285757332.1">
    <property type="nucleotide sequence ID" value="NZ_BSQG01000001.1"/>
</dbReference>
<dbReference type="PROSITE" id="PS50043">
    <property type="entry name" value="HTH_LUXR_2"/>
    <property type="match status" value="1"/>
</dbReference>
<accession>A0A9W6P3A3</accession>
<keyword evidence="3" id="KW-1185">Reference proteome</keyword>
<dbReference type="GO" id="GO:0043531">
    <property type="term" value="F:ADP binding"/>
    <property type="evidence" value="ECO:0007669"/>
    <property type="project" value="InterPro"/>
</dbReference>
<dbReference type="Gene3D" id="3.40.50.300">
    <property type="entry name" value="P-loop containing nucleotide triphosphate hydrolases"/>
    <property type="match status" value="1"/>
</dbReference>
<dbReference type="EMBL" id="BSQG01000001">
    <property type="protein sequence ID" value="GLU46484.1"/>
    <property type="molecule type" value="Genomic_DNA"/>
</dbReference>
<dbReference type="GO" id="GO:0006355">
    <property type="term" value="P:regulation of DNA-templated transcription"/>
    <property type="evidence" value="ECO:0007669"/>
    <property type="project" value="InterPro"/>
</dbReference>
<proteinExistence type="predicted"/>
<dbReference type="SUPFAM" id="SSF52540">
    <property type="entry name" value="P-loop containing nucleoside triphosphate hydrolases"/>
    <property type="match status" value="1"/>
</dbReference>
<dbReference type="SUPFAM" id="SSF46894">
    <property type="entry name" value="C-terminal effector domain of the bipartite response regulators"/>
    <property type="match status" value="1"/>
</dbReference>
<gene>
    <name evidence="2" type="ORF">Nans01_08350</name>
</gene>
<reference evidence="2" key="1">
    <citation type="submission" date="2023-02" db="EMBL/GenBank/DDBJ databases">
        <title>Nocardiopsis ansamitocini NBRC 112285.</title>
        <authorList>
            <person name="Ichikawa N."/>
            <person name="Sato H."/>
            <person name="Tonouchi N."/>
        </authorList>
    </citation>
    <scope>NUCLEOTIDE SEQUENCE</scope>
    <source>
        <strain evidence="2">NBRC 112285</strain>
    </source>
</reference>
<dbReference type="PRINTS" id="PR00038">
    <property type="entry name" value="HTHLUXR"/>
</dbReference>
<name>A0A9W6P3A3_9ACTN</name>
<organism evidence="2 3">
    <name type="scientific">Nocardiopsis ansamitocini</name>
    <dbReference type="NCBI Taxonomy" id="1670832"/>
    <lineage>
        <taxon>Bacteria</taxon>
        <taxon>Bacillati</taxon>
        <taxon>Actinomycetota</taxon>
        <taxon>Actinomycetes</taxon>
        <taxon>Streptosporangiales</taxon>
        <taxon>Nocardiopsidaceae</taxon>
        <taxon>Nocardiopsis</taxon>
    </lineage>
</organism>
<evidence type="ECO:0000259" key="1">
    <source>
        <dbReference type="PROSITE" id="PS50043"/>
    </source>
</evidence>
<dbReference type="Pfam" id="PF00196">
    <property type="entry name" value="GerE"/>
    <property type="match status" value="1"/>
</dbReference>
<dbReference type="PANTHER" id="PTHR47691:SF3">
    <property type="entry name" value="HTH-TYPE TRANSCRIPTIONAL REGULATOR RV0890C-RELATED"/>
    <property type="match status" value="1"/>
</dbReference>
<dbReference type="CDD" id="cd06170">
    <property type="entry name" value="LuxR_C_like"/>
    <property type="match status" value="1"/>
</dbReference>
<dbReference type="SUPFAM" id="SSF48452">
    <property type="entry name" value="TPR-like"/>
    <property type="match status" value="1"/>
</dbReference>
<comment type="caution">
    <text evidence="2">The sequence shown here is derived from an EMBL/GenBank/DDBJ whole genome shotgun (WGS) entry which is preliminary data.</text>
</comment>
<evidence type="ECO:0000313" key="3">
    <source>
        <dbReference type="Proteomes" id="UP001165092"/>
    </source>
</evidence>
<dbReference type="Pfam" id="PF00931">
    <property type="entry name" value="NB-ARC"/>
    <property type="match status" value="1"/>
</dbReference>
<feature type="domain" description="HTH luxR-type" evidence="1">
    <location>
        <begin position="751"/>
        <end position="816"/>
    </location>
</feature>
<dbReference type="Pfam" id="PF25872">
    <property type="entry name" value="HTH_77"/>
    <property type="match status" value="1"/>
</dbReference>
<dbReference type="InterPro" id="IPR016032">
    <property type="entry name" value="Sig_transdc_resp-reg_C-effctor"/>
</dbReference>
<dbReference type="InterPro" id="IPR011990">
    <property type="entry name" value="TPR-like_helical_dom_sf"/>
</dbReference>
<dbReference type="Gene3D" id="1.25.40.10">
    <property type="entry name" value="Tetratricopeptide repeat domain"/>
    <property type="match status" value="1"/>
</dbReference>
<dbReference type="SMART" id="SM00421">
    <property type="entry name" value="HTH_LUXR"/>
    <property type="match status" value="1"/>
</dbReference>
<dbReference type="InterPro" id="IPR058852">
    <property type="entry name" value="HTH_77"/>
</dbReference>
<dbReference type="PANTHER" id="PTHR47691">
    <property type="entry name" value="REGULATOR-RELATED"/>
    <property type="match status" value="1"/>
</dbReference>
<dbReference type="AlphaFoldDB" id="A0A9W6P3A3"/>
<dbReference type="InterPro" id="IPR027417">
    <property type="entry name" value="P-loop_NTPase"/>
</dbReference>
<protein>
    <recommendedName>
        <fullName evidence="1">HTH luxR-type domain-containing protein</fullName>
    </recommendedName>
</protein>
<sequence length="822" mass="89842">MTPQRQLSLSFDAPFIGREQDVADIGRLLSDTKIVTLTGAGGIGKTRLAVQVAQQEAEAFSHGTAFVDFSAALTETHALRCIAHTLNITETRERTLSEALPLALRDRRLLLVLDTCERVVAPLAKLCRLLLSTCPHLRILTTSREPLRIPGETIWRVEPLSVPDPEAPARTLPSTPWPFIRAPRPTMAVEEAMRFEATRLFSVRARRARPNFEVSAHNVDTVVAICRILDGVPLAIELAAARVRVLTVEQILERLDDRFRLLSSADEQLPARQRTIRSVVEWSHALLTDAEQVLLRRLSVFASWQLDAAEGLFSNGEWPADEVLELHGSLLDKSLIVVDREVDDVVRYRMLDTIRVYAAERLRASGEEESYHLRVLDYMNDWFTEAAARMNTGAPWEERLRLLRRIGAGRENMRSVLLWALEHDKIDQALNICIALRSYWFVRNLCAEGSALVGALLKAAGDSVPPGLRARALVLYGELSLDLDYADSAGHSSEEGVRLAGEVGDEAVRGLGLASLAVVSLRRGEPERGAAQAAECLEIGRRLGDRSLEMTAMGASALLANAVGDREAAKRWLTGALRIARETGDEWTAGRCNSGLGLLAVHQGDHPTAEKHLDRAFALFTDLGSALDIARCLGGLGRLAAARGNPRQAWLHLAEGVRMSVESGRRLAVARALENLAWLAVTETLPQRAALLGGQAEALRLGLGREPRATAQLRESAEKSLGANAASAEWSRGRELELEKVLAEVLPLPGTTEAKGALTRREWQVARLAGAGLSNRAIGDDLVISQATAARHVANIFNKLRISSRAELGAWLALSETPSEPG</sequence>
<dbReference type="PRINTS" id="PR00364">
    <property type="entry name" value="DISEASERSIST"/>
</dbReference>
<dbReference type="Proteomes" id="UP001165092">
    <property type="component" value="Unassembled WGS sequence"/>
</dbReference>
<dbReference type="Gene3D" id="1.10.10.10">
    <property type="entry name" value="Winged helix-like DNA-binding domain superfamily/Winged helix DNA-binding domain"/>
    <property type="match status" value="1"/>
</dbReference>
<dbReference type="InterPro" id="IPR036388">
    <property type="entry name" value="WH-like_DNA-bd_sf"/>
</dbReference>